<dbReference type="Proteomes" id="UP000265618">
    <property type="component" value="Unassembled WGS sequence"/>
</dbReference>
<accession>A0A391NMR1</accession>
<proteinExistence type="predicted"/>
<feature type="region of interest" description="Disordered" evidence="1">
    <location>
        <begin position="24"/>
        <end position="59"/>
    </location>
</feature>
<keyword evidence="3" id="KW-1185">Reference proteome</keyword>
<organism evidence="2 3">
    <name type="scientific">Kipferlia bialata</name>
    <dbReference type="NCBI Taxonomy" id="797122"/>
    <lineage>
        <taxon>Eukaryota</taxon>
        <taxon>Metamonada</taxon>
        <taxon>Carpediemonas-like organisms</taxon>
        <taxon>Kipferlia</taxon>
    </lineage>
</organism>
<name>A0A391NMR1_9EUKA</name>
<gene>
    <name evidence="2" type="ORF">KIPB_002958</name>
</gene>
<evidence type="ECO:0000256" key="1">
    <source>
        <dbReference type="SAM" id="MobiDB-lite"/>
    </source>
</evidence>
<evidence type="ECO:0000313" key="3">
    <source>
        <dbReference type="Proteomes" id="UP000265618"/>
    </source>
</evidence>
<dbReference type="AlphaFoldDB" id="A0A391NMR1"/>
<reference evidence="2 3" key="1">
    <citation type="journal article" date="2018" name="PLoS ONE">
        <title>The draft genome of Kipferlia bialata reveals reductive genome evolution in fornicate parasites.</title>
        <authorList>
            <person name="Tanifuji G."/>
            <person name="Takabayashi S."/>
            <person name="Kume K."/>
            <person name="Takagi M."/>
            <person name="Nakayama T."/>
            <person name="Kamikawa R."/>
            <person name="Inagaki Y."/>
            <person name="Hashimoto T."/>
        </authorList>
    </citation>
    <scope>NUCLEOTIDE SEQUENCE [LARGE SCALE GENOMIC DNA]</scope>
    <source>
        <strain evidence="2">NY0173</strain>
    </source>
</reference>
<sequence length="85" mass="9631">MFSRVVFLTFRVRVEFVTSRGGEREREAGEDLFLGEEGGREREREAEAGLGDRERDSRPNRAVWDGVSVALCSYETDCSSDLEVP</sequence>
<dbReference type="EMBL" id="BDIP01000532">
    <property type="protein sequence ID" value="GCA62350.1"/>
    <property type="molecule type" value="Genomic_DNA"/>
</dbReference>
<feature type="compositionally biased region" description="Basic and acidic residues" evidence="1">
    <location>
        <begin position="37"/>
        <end position="59"/>
    </location>
</feature>
<evidence type="ECO:0000313" key="2">
    <source>
        <dbReference type="EMBL" id="GCA62350.1"/>
    </source>
</evidence>
<comment type="caution">
    <text evidence="2">The sequence shown here is derived from an EMBL/GenBank/DDBJ whole genome shotgun (WGS) entry which is preliminary data.</text>
</comment>
<protein>
    <submittedName>
        <fullName evidence="2">Uncharacterized protein</fullName>
    </submittedName>
</protein>